<dbReference type="RefSeq" id="WP_345517618.1">
    <property type="nucleotide sequence ID" value="NZ_BAAAXD010000045.1"/>
</dbReference>
<dbReference type="Gene3D" id="3.30.565.10">
    <property type="entry name" value="Histidine kinase-like ATPase, C-terminal domain"/>
    <property type="match status" value="1"/>
</dbReference>
<protein>
    <submittedName>
        <fullName evidence="1">ATP-binding protein</fullName>
    </submittedName>
</protein>
<dbReference type="EMBL" id="JBHMCG010000098">
    <property type="protein sequence ID" value="MFB9575347.1"/>
    <property type="molecule type" value="Genomic_DNA"/>
</dbReference>
<proteinExistence type="predicted"/>
<keyword evidence="1" id="KW-0067">ATP-binding</keyword>
<evidence type="ECO:0000313" key="1">
    <source>
        <dbReference type="EMBL" id="MFB9575347.1"/>
    </source>
</evidence>
<comment type="caution">
    <text evidence="1">The sequence shown here is derived from an EMBL/GenBank/DDBJ whole genome shotgun (WGS) entry which is preliminary data.</text>
</comment>
<sequence>MAEPAANAVLHGHVKGRDFEPRHLDLADTLRIEVSDALGEQGPQRCAPTSGAESGYGLRLVEAPPTSWGATDRVVGKTVRAE</sequence>
<dbReference type="GO" id="GO:0005524">
    <property type="term" value="F:ATP binding"/>
    <property type="evidence" value="ECO:0007669"/>
    <property type="project" value="UniProtKB-KW"/>
</dbReference>
<accession>A0ABV5RDM2</accession>
<gene>
    <name evidence="1" type="ORF">ACFFTL_24410</name>
</gene>
<keyword evidence="2" id="KW-1185">Reference proteome</keyword>
<reference evidence="1 2" key="1">
    <citation type="submission" date="2024-09" db="EMBL/GenBank/DDBJ databases">
        <authorList>
            <person name="Sun Q."/>
            <person name="Mori K."/>
        </authorList>
    </citation>
    <scope>NUCLEOTIDE SEQUENCE [LARGE SCALE GENOMIC DNA]</scope>
    <source>
        <strain evidence="1 2">JCM 3331</strain>
    </source>
</reference>
<keyword evidence="1" id="KW-0547">Nucleotide-binding</keyword>
<dbReference type="InterPro" id="IPR036890">
    <property type="entry name" value="HATPase_C_sf"/>
</dbReference>
<evidence type="ECO:0000313" key="2">
    <source>
        <dbReference type="Proteomes" id="UP001589710"/>
    </source>
</evidence>
<dbReference type="CDD" id="cd16936">
    <property type="entry name" value="HATPase_RsbW-like"/>
    <property type="match status" value="1"/>
</dbReference>
<name>A0ABV5RDM2_9ACTN</name>
<dbReference type="Proteomes" id="UP001589710">
    <property type="component" value="Unassembled WGS sequence"/>
</dbReference>
<organism evidence="1 2">
    <name type="scientific">Streptomyces yanii</name>
    <dbReference type="NCBI Taxonomy" id="78510"/>
    <lineage>
        <taxon>Bacteria</taxon>
        <taxon>Bacillati</taxon>
        <taxon>Actinomycetota</taxon>
        <taxon>Actinomycetes</taxon>
        <taxon>Kitasatosporales</taxon>
        <taxon>Streptomycetaceae</taxon>
        <taxon>Streptomyces</taxon>
    </lineage>
</organism>